<keyword evidence="2" id="KW-0812">Transmembrane</keyword>
<evidence type="ECO:0000313" key="3">
    <source>
        <dbReference type="EMBL" id="PCG12896.1"/>
    </source>
</evidence>
<dbReference type="AlphaFoldDB" id="A0A2A4I408"/>
<feature type="region of interest" description="Disordered" evidence="1">
    <location>
        <begin position="54"/>
        <end position="95"/>
    </location>
</feature>
<dbReference type="RefSeq" id="WP_066712222.1">
    <property type="nucleotide sequence ID" value="NZ_NWVC01000025.1"/>
</dbReference>
<proteinExistence type="predicted"/>
<dbReference type="EMBL" id="NWVC01000025">
    <property type="protein sequence ID" value="PCG12896.1"/>
    <property type="molecule type" value="Genomic_DNA"/>
</dbReference>
<organism evidence="3 4">
    <name type="scientific">Sphingomonas adhaesiva</name>
    <dbReference type="NCBI Taxonomy" id="28212"/>
    <lineage>
        <taxon>Bacteria</taxon>
        <taxon>Pseudomonadati</taxon>
        <taxon>Pseudomonadota</taxon>
        <taxon>Alphaproteobacteria</taxon>
        <taxon>Sphingomonadales</taxon>
        <taxon>Sphingomonadaceae</taxon>
        <taxon>Sphingomonas</taxon>
    </lineage>
</organism>
<keyword evidence="2" id="KW-1133">Transmembrane helix</keyword>
<feature type="transmembrane region" description="Helical" evidence="2">
    <location>
        <begin position="12"/>
        <end position="28"/>
    </location>
</feature>
<reference evidence="3 4" key="1">
    <citation type="submission" date="2017-09" db="EMBL/GenBank/DDBJ databases">
        <title>Sphingomonas adhaesiva DSM 7418, whole genome shotgun sequence.</title>
        <authorList>
            <person name="Feng G."/>
            <person name="Zhu H."/>
        </authorList>
    </citation>
    <scope>NUCLEOTIDE SEQUENCE [LARGE SCALE GENOMIC DNA]</scope>
    <source>
        <strain evidence="3 4">DSM 7418</strain>
    </source>
</reference>
<comment type="caution">
    <text evidence="3">The sequence shown here is derived from an EMBL/GenBank/DDBJ whole genome shotgun (WGS) entry which is preliminary data.</text>
</comment>
<accession>A0A2A4I408</accession>
<feature type="compositionally biased region" description="Low complexity" evidence="1">
    <location>
        <begin position="56"/>
        <end position="69"/>
    </location>
</feature>
<sequence>MKRPNYKRRGELFLAVCFFIGLFIYQNMRDRTGGGSAPGADTDAGQQELKAVDGDAQATAAQPTVPAAASLPPATVTSSAPVEAGDDQPTGNQSGNCDAIVLHRVAAIENETSFMEQGETYGSVTQYWRNMRTGVSWFCAHGSYCYPEYVQDGGERVLAIKLTNCAVQPEGADREGDEVLFSIG</sequence>
<dbReference type="Proteomes" id="UP000218323">
    <property type="component" value="Unassembled WGS sequence"/>
</dbReference>
<protein>
    <submittedName>
        <fullName evidence="3">Uncharacterized protein</fullName>
    </submittedName>
</protein>
<keyword evidence="4" id="KW-1185">Reference proteome</keyword>
<name>A0A2A4I408_9SPHN</name>
<gene>
    <name evidence="3" type="ORF">COA07_17460</name>
</gene>
<evidence type="ECO:0000256" key="1">
    <source>
        <dbReference type="SAM" id="MobiDB-lite"/>
    </source>
</evidence>
<evidence type="ECO:0000256" key="2">
    <source>
        <dbReference type="SAM" id="Phobius"/>
    </source>
</evidence>
<evidence type="ECO:0000313" key="4">
    <source>
        <dbReference type="Proteomes" id="UP000218323"/>
    </source>
</evidence>
<keyword evidence="2" id="KW-0472">Membrane</keyword>